<feature type="region of interest" description="Disordered" evidence="1">
    <location>
        <begin position="53"/>
        <end position="77"/>
    </location>
</feature>
<dbReference type="Proteomes" id="UP000593660">
    <property type="component" value="Segment"/>
</dbReference>
<sequence>MEDFFFHEFFLLCNRHLGTRGCLNRRRRRRLMGSRSTKRSMISPRRRRMVSVTACSSERGRSSNTPPCNPVPEMGGSRWGPSGRDRALTMHLIICCVGRDCQALLSESNWTGSENFSRKASSQSQSQGKLRTVGCGFPREVMLLMRWLKLAVFKRRMVARRITSFGPACWIRRRSAMPQASL</sequence>
<proteinExistence type="predicted"/>
<accession>A0A7U3NJI0</accession>
<reference evidence="2" key="1">
    <citation type="submission" date="2020-07" db="EMBL/GenBank/DDBJ databases">
        <title>Whole genomic analysis of two potential novel Human mastadenovirus species C recombinants in Brazil.</title>
        <authorList>
            <person name="Tahmasebi R."/>
            <person name="da-Costa A.C."/>
            <person name="Watanabe A.S.A."/>
            <person name="Tinker R."/>
            <person name="Milagres F.A.P."/>
            <person name="Sayao-Lobato M.C.A.B."/>
            <person name="Teles Md.A.R."/>
            <person name="Brustulin R."/>
            <person name="Chagas R.T."/>
            <person name="Alves Soares C.V.D."/>
            <person name="Villanova F."/>
            <person name="Deng X."/>
            <person name="Delwart E.L."/>
            <person name="Leal E.S."/>
            <person name="Luchs A."/>
            <person name="Sabino E.C."/>
        </authorList>
    </citation>
    <scope>NUCLEOTIDE SEQUENCE [LARGE SCALE GENOMIC DNA]</scope>
    <source>
        <strain evidence="2">119-Araguaina</strain>
    </source>
</reference>
<evidence type="ECO:0000313" key="2">
    <source>
        <dbReference type="EMBL" id="QOV03147.1"/>
    </source>
</evidence>
<name>A0A7U3NJI0_ADE41</name>
<evidence type="ECO:0000256" key="1">
    <source>
        <dbReference type="SAM" id="MobiDB-lite"/>
    </source>
</evidence>
<organismHost>
    <name type="scientific">Homo sapiens</name>
    <name type="common">Human</name>
    <dbReference type="NCBI Taxonomy" id="9606"/>
</organismHost>
<dbReference type="EMBL" id="MT790999">
    <property type="protein sequence ID" value="QOV03147.1"/>
    <property type="molecule type" value="Genomic_DNA"/>
</dbReference>
<protein>
    <submittedName>
        <fullName evidence="2">Uncharacterized protein</fullName>
    </submittedName>
</protein>
<organism evidence="2">
    <name type="scientific">Human adenovirus F serotype 41</name>
    <name type="common">HAdV-41</name>
    <name type="synonym">Human adenovirus 41</name>
    <dbReference type="NCBI Taxonomy" id="10524"/>
    <lineage>
        <taxon>Viruses</taxon>
        <taxon>Varidnaviria</taxon>
        <taxon>Bamfordvirae</taxon>
        <taxon>Preplasmiviricota</taxon>
        <taxon>Polisuviricotina</taxon>
        <taxon>Pharingeaviricetes</taxon>
        <taxon>Rowavirales</taxon>
        <taxon>Adenoviridae</taxon>
        <taxon>Mastadenovirus</taxon>
        <taxon>Mastadenovirus faecale</taxon>
        <taxon>Human mastadenovirus F</taxon>
    </lineage>
</organism>